<proteinExistence type="predicted"/>
<dbReference type="EMBL" id="PVNL01000046">
    <property type="protein sequence ID" value="PRQ08029.1"/>
    <property type="molecule type" value="Genomic_DNA"/>
</dbReference>
<sequence>MPAIPRPHLLISLSCVLLLALPACGKTGTAGKSAQRKVTVKIGGASTPGSVTANVAEFDPNADISLDMDKFGSERPDQYEVQQAFFGQFGALDECVWAEKDRRGDEAQLLGDVSMAVKLNPERSRPFGVNATMPEPHAKSTKLQDCLREAAAGAPYPTYDGPPVIVDFEFELDPGFVEVDE</sequence>
<gene>
    <name evidence="2" type="ORF">ENSA7_23130</name>
</gene>
<dbReference type="AlphaFoldDB" id="A0A2S9YSL3"/>
<evidence type="ECO:0000313" key="2">
    <source>
        <dbReference type="EMBL" id="PRQ08029.1"/>
    </source>
</evidence>
<organism evidence="2 3">
    <name type="scientific">Enhygromyxa salina</name>
    <dbReference type="NCBI Taxonomy" id="215803"/>
    <lineage>
        <taxon>Bacteria</taxon>
        <taxon>Pseudomonadati</taxon>
        <taxon>Myxococcota</taxon>
        <taxon>Polyangia</taxon>
        <taxon>Nannocystales</taxon>
        <taxon>Nannocystaceae</taxon>
        <taxon>Enhygromyxa</taxon>
    </lineage>
</organism>
<name>A0A2S9YSL3_9BACT</name>
<evidence type="ECO:0000256" key="1">
    <source>
        <dbReference type="SAM" id="SignalP"/>
    </source>
</evidence>
<evidence type="ECO:0008006" key="4">
    <source>
        <dbReference type="Google" id="ProtNLM"/>
    </source>
</evidence>
<feature type="chain" id="PRO_5015578764" description="Lipoprotein" evidence="1">
    <location>
        <begin position="26"/>
        <end position="181"/>
    </location>
</feature>
<dbReference type="Proteomes" id="UP000238823">
    <property type="component" value="Unassembled WGS sequence"/>
</dbReference>
<keyword evidence="1" id="KW-0732">Signal</keyword>
<comment type="caution">
    <text evidence="2">The sequence shown here is derived from an EMBL/GenBank/DDBJ whole genome shotgun (WGS) entry which is preliminary data.</text>
</comment>
<dbReference type="RefSeq" id="WP_146157595.1">
    <property type="nucleotide sequence ID" value="NZ_PVNL01000046.1"/>
</dbReference>
<accession>A0A2S9YSL3</accession>
<evidence type="ECO:0000313" key="3">
    <source>
        <dbReference type="Proteomes" id="UP000238823"/>
    </source>
</evidence>
<feature type="signal peptide" evidence="1">
    <location>
        <begin position="1"/>
        <end position="25"/>
    </location>
</feature>
<protein>
    <recommendedName>
        <fullName evidence="4">Lipoprotein</fullName>
    </recommendedName>
</protein>
<dbReference type="OrthoDB" id="9849466at2"/>
<reference evidence="2 3" key="1">
    <citation type="submission" date="2018-03" db="EMBL/GenBank/DDBJ databases">
        <title>Draft Genome Sequences of the Obligatory Marine Myxobacteria Enhygromyxa salina SWB007.</title>
        <authorList>
            <person name="Poehlein A."/>
            <person name="Moghaddam J.A."/>
            <person name="Harms H."/>
            <person name="Alanjari M."/>
            <person name="Koenig G.M."/>
            <person name="Daniel R."/>
            <person name="Schaeberle T.F."/>
        </authorList>
    </citation>
    <scope>NUCLEOTIDE SEQUENCE [LARGE SCALE GENOMIC DNA]</scope>
    <source>
        <strain evidence="2 3">SWB007</strain>
    </source>
</reference>